<gene>
    <name evidence="3" type="primary">afr_7</name>
    <name evidence="3" type="ORF">SK3146_01631</name>
</gene>
<accession>A0ABY4RLE0</accession>
<dbReference type="InterPro" id="IPR055170">
    <property type="entry name" value="GFO_IDH_MocA-like_dom"/>
</dbReference>
<dbReference type="Pfam" id="PF01408">
    <property type="entry name" value="GFO_IDH_MocA"/>
    <property type="match status" value="1"/>
</dbReference>
<reference evidence="3" key="1">
    <citation type="submission" date="2018-02" db="EMBL/GenBank/DDBJ databases">
        <authorList>
            <person name="Kim S.-K."/>
            <person name="Jung H.-I."/>
            <person name="Lee S.-W."/>
        </authorList>
    </citation>
    <scope>NUCLEOTIDE SEQUENCE</scope>
    <source>
        <strain evidence="3">SK3146</strain>
    </source>
</reference>
<dbReference type="EC" id="1.1.1.292" evidence="3"/>
<feature type="domain" description="Gfo/Idh/MocA-like oxidoreductase N-terminal" evidence="1">
    <location>
        <begin position="4"/>
        <end position="119"/>
    </location>
</feature>
<evidence type="ECO:0000259" key="1">
    <source>
        <dbReference type="Pfam" id="PF01408"/>
    </source>
</evidence>
<evidence type="ECO:0000313" key="4">
    <source>
        <dbReference type="Proteomes" id="UP001057134"/>
    </source>
</evidence>
<protein>
    <submittedName>
        <fullName evidence="3">1,5-anhydro-D-fructose reductase</fullName>
        <ecNumber evidence="3">1.1.1.292</ecNumber>
    </submittedName>
</protein>
<dbReference type="SUPFAM" id="SSF55347">
    <property type="entry name" value="Glyceraldehyde-3-phosphate dehydrogenase-like, C-terminal domain"/>
    <property type="match status" value="1"/>
</dbReference>
<dbReference type="InterPro" id="IPR051450">
    <property type="entry name" value="Gfo/Idh/MocA_Oxidoreductases"/>
</dbReference>
<dbReference type="Proteomes" id="UP001057134">
    <property type="component" value="Chromosome"/>
</dbReference>
<evidence type="ECO:0000259" key="2">
    <source>
        <dbReference type="Pfam" id="PF22725"/>
    </source>
</evidence>
<feature type="domain" description="GFO/IDH/MocA-like oxidoreductase" evidence="2">
    <location>
        <begin position="129"/>
        <end position="251"/>
    </location>
</feature>
<dbReference type="SUPFAM" id="SSF51735">
    <property type="entry name" value="NAD(P)-binding Rossmann-fold domains"/>
    <property type="match status" value="1"/>
</dbReference>
<evidence type="ECO:0000313" key="3">
    <source>
        <dbReference type="EMBL" id="UQZ82474.1"/>
    </source>
</evidence>
<dbReference type="EMBL" id="CP027059">
    <property type="protein sequence ID" value="UQZ82474.1"/>
    <property type="molecule type" value="Genomic_DNA"/>
</dbReference>
<dbReference type="Gene3D" id="3.30.360.10">
    <property type="entry name" value="Dihydrodipicolinate Reductase, domain 2"/>
    <property type="match status" value="1"/>
</dbReference>
<dbReference type="PANTHER" id="PTHR43377:SF1">
    <property type="entry name" value="BILIVERDIN REDUCTASE A"/>
    <property type="match status" value="1"/>
</dbReference>
<organism evidence="3 4">
    <name type="scientific">Paenibacillus konkukensis</name>
    <dbReference type="NCBI Taxonomy" id="2020716"/>
    <lineage>
        <taxon>Bacteria</taxon>
        <taxon>Bacillati</taxon>
        <taxon>Bacillota</taxon>
        <taxon>Bacilli</taxon>
        <taxon>Bacillales</taxon>
        <taxon>Paenibacillaceae</taxon>
        <taxon>Paenibacillus</taxon>
    </lineage>
</organism>
<sequence length="327" mass="36013">MNKLKVGMIGLAHTHGESFLKALERNPHAEIAGISDENKAYAEPFDRMYPYFEDYRELLRTDIEAVFICSENIRHAPLTLAAAKARKHVFCEKPLGVSKEDMQAMVEACKENGVQLMTAFTNRYSQAVVQAKEVIDSGGIGKVLAVKCTNKGGLPRRDWFTDRRLSGGGAMLDHSVHVIDILNWILRSRVVQVYAESGTLFHDIPIDDMGMIHFKYANGVVGVLDTSWSRVKAFPMKRDLTLEFIGTGGTIAVDVRNMINEVYSNSAGSAAWSDWSDNLSELIVADFVDCILTGRPVPITGDDGMNSAVVALAAYESSRLGKPVDLP</sequence>
<dbReference type="PANTHER" id="PTHR43377">
    <property type="entry name" value="BILIVERDIN REDUCTASE A"/>
    <property type="match status" value="1"/>
</dbReference>
<keyword evidence="3" id="KW-0560">Oxidoreductase</keyword>
<name>A0ABY4RLE0_9BACL</name>
<dbReference type="GO" id="GO:0033712">
    <property type="term" value="F:1,5-anhydro-D-fructose reductase (1,5-anhydro-D-mannitol-forming) activity"/>
    <property type="evidence" value="ECO:0007669"/>
    <property type="project" value="UniProtKB-EC"/>
</dbReference>
<keyword evidence="4" id="KW-1185">Reference proteome</keyword>
<dbReference type="Pfam" id="PF22725">
    <property type="entry name" value="GFO_IDH_MocA_C3"/>
    <property type="match status" value="1"/>
</dbReference>
<dbReference type="Gene3D" id="3.40.50.720">
    <property type="entry name" value="NAD(P)-binding Rossmann-like Domain"/>
    <property type="match status" value="1"/>
</dbReference>
<dbReference type="InterPro" id="IPR036291">
    <property type="entry name" value="NAD(P)-bd_dom_sf"/>
</dbReference>
<proteinExistence type="predicted"/>
<dbReference type="RefSeq" id="WP_249864609.1">
    <property type="nucleotide sequence ID" value="NZ_CP027059.1"/>
</dbReference>
<dbReference type="InterPro" id="IPR000683">
    <property type="entry name" value="Gfo/Idh/MocA-like_OxRdtase_N"/>
</dbReference>
<reference evidence="3" key="2">
    <citation type="journal article" date="2021" name="J Anim Sci Technol">
        <title>Complete genome sequence of Paenibacillus konkukensis sp. nov. SK3146 as a potential probiotic strain.</title>
        <authorList>
            <person name="Jung H.I."/>
            <person name="Park S."/>
            <person name="Niu K.M."/>
            <person name="Lee S.W."/>
            <person name="Kothari D."/>
            <person name="Yi K.J."/>
            <person name="Kim S.K."/>
        </authorList>
    </citation>
    <scope>NUCLEOTIDE SEQUENCE</scope>
    <source>
        <strain evidence="3">SK3146</strain>
    </source>
</reference>